<evidence type="ECO:0000313" key="8">
    <source>
        <dbReference type="Proteomes" id="UP000242949"/>
    </source>
</evidence>
<evidence type="ECO:0000256" key="3">
    <source>
        <dbReference type="ARBA" id="ARBA00022989"/>
    </source>
</evidence>
<evidence type="ECO:0000259" key="6">
    <source>
        <dbReference type="PROSITE" id="PS51012"/>
    </source>
</evidence>
<dbReference type="InterPro" id="IPR000412">
    <property type="entry name" value="ABC_2_transport"/>
</dbReference>
<keyword evidence="4 5" id="KW-0472">Membrane</keyword>
<protein>
    <recommendedName>
        <fullName evidence="5">Transport permease protein</fullName>
    </recommendedName>
</protein>
<dbReference type="GO" id="GO:0043190">
    <property type="term" value="C:ATP-binding cassette (ABC) transporter complex"/>
    <property type="evidence" value="ECO:0007669"/>
    <property type="project" value="InterPro"/>
</dbReference>
<dbReference type="RefSeq" id="WP_090796977.1">
    <property type="nucleotide sequence ID" value="NZ_FMYI01000011.1"/>
</dbReference>
<evidence type="ECO:0000313" key="7">
    <source>
        <dbReference type="EMBL" id="SDC55721.1"/>
    </source>
</evidence>
<feature type="transmembrane region" description="Helical" evidence="5">
    <location>
        <begin position="191"/>
        <end position="211"/>
    </location>
</feature>
<evidence type="ECO:0000256" key="4">
    <source>
        <dbReference type="ARBA" id="ARBA00023136"/>
    </source>
</evidence>
<evidence type="ECO:0000256" key="2">
    <source>
        <dbReference type="ARBA" id="ARBA00022692"/>
    </source>
</evidence>
<dbReference type="InterPro" id="IPR013525">
    <property type="entry name" value="ABC2_TM"/>
</dbReference>
<evidence type="ECO:0000256" key="1">
    <source>
        <dbReference type="ARBA" id="ARBA00004141"/>
    </source>
</evidence>
<reference evidence="8" key="1">
    <citation type="submission" date="2016-09" db="EMBL/GenBank/DDBJ databases">
        <authorList>
            <person name="Varghese N."/>
            <person name="Submissions S."/>
        </authorList>
    </citation>
    <scope>NUCLEOTIDE SEQUENCE [LARGE SCALE GENOMIC DNA]</scope>
    <source>
        <strain evidence="8">S5</strain>
    </source>
</reference>
<dbReference type="PIRSF" id="PIRSF006648">
    <property type="entry name" value="DrrB"/>
    <property type="match status" value="1"/>
</dbReference>
<name>A0A1G6MJS5_9BACI</name>
<dbReference type="STRING" id="1612202.SAMN05421734_11142"/>
<keyword evidence="8" id="KW-1185">Reference proteome</keyword>
<dbReference type="Proteomes" id="UP000242949">
    <property type="component" value="Unassembled WGS sequence"/>
</dbReference>
<proteinExistence type="inferred from homology"/>
<sequence>MSQSMNQNEAIKQALSNHSRPKQASALSTCMTFSGRMLLKIKYVPEQLFDVTAFPVIYLLMFTYLFGGAIAGSTSAYLQFVLPGILVMTVVMITMYTGIELNNDIKKGVFDRFRTLPIWSPSVLIGALIVDVVRYSLASTIMLILGYALGFRADGGLLGILLGLATLLFFAFSISWIWTSLSLVMRSEKSLMAASMAILFPITFVSNVFVAPETMPSWLESFVNVNPISLLVDTVRGFMDGTPDYTALIWVVVVSVLLIAIFSPLTMYLYKKK</sequence>
<dbReference type="PANTHER" id="PTHR43229">
    <property type="entry name" value="NODULATION PROTEIN J"/>
    <property type="match status" value="1"/>
</dbReference>
<keyword evidence="5" id="KW-0813">Transport</keyword>
<evidence type="ECO:0000256" key="5">
    <source>
        <dbReference type="RuleBase" id="RU361157"/>
    </source>
</evidence>
<organism evidence="7 8">
    <name type="scientific">Pelagirhabdus alkalitolerans</name>
    <dbReference type="NCBI Taxonomy" id="1612202"/>
    <lineage>
        <taxon>Bacteria</taxon>
        <taxon>Bacillati</taxon>
        <taxon>Bacillota</taxon>
        <taxon>Bacilli</taxon>
        <taxon>Bacillales</taxon>
        <taxon>Bacillaceae</taxon>
        <taxon>Pelagirhabdus</taxon>
    </lineage>
</organism>
<gene>
    <name evidence="7" type="ORF">SAMN05421734_11142</name>
</gene>
<dbReference type="EMBL" id="FMYI01000011">
    <property type="protein sequence ID" value="SDC55721.1"/>
    <property type="molecule type" value="Genomic_DNA"/>
</dbReference>
<dbReference type="AlphaFoldDB" id="A0A1G6MJS5"/>
<feature type="transmembrane region" description="Helical" evidence="5">
    <location>
        <begin position="76"/>
        <end position="97"/>
    </location>
</feature>
<feature type="domain" description="ABC transmembrane type-2" evidence="6">
    <location>
        <begin position="46"/>
        <end position="273"/>
    </location>
</feature>
<keyword evidence="2 5" id="KW-0812">Transmembrane</keyword>
<dbReference type="InterPro" id="IPR051784">
    <property type="entry name" value="Nod_factor_ABC_transporter"/>
</dbReference>
<dbReference type="Pfam" id="PF01061">
    <property type="entry name" value="ABC2_membrane"/>
    <property type="match status" value="1"/>
</dbReference>
<feature type="transmembrane region" description="Helical" evidence="5">
    <location>
        <begin position="157"/>
        <end position="179"/>
    </location>
</feature>
<feature type="transmembrane region" description="Helical" evidence="5">
    <location>
        <begin position="48"/>
        <end position="70"/>
    </location>
</feature>
<dbReference type="OrthoDB" id="670210at2"/>
<accession>A0A1G6MJS5</accession>
<comment type="subcellular location">
    <subcellularLocation>
        <location evidence="5">Cell membrane</location>
        <topology evidence="5">Multi-pass membrane protein</topology>
    </subcellularLocation>
    <subcellularLocation>
        <location evidence="1">Membrane</location>
        <topology evidence="1">Multi-pass membrane protein</topology>
    </subcellularLocation>
</comment>
<feature type="transmembrane region" description="Helical" evidence="5">
    <location>
        <begin position="118"/>
        <end position="137"/>
    </location>
</feature>
<dbReference type="PROSITE" id="PS51012">
    <property type="entry name" value="ABC_TM2"/>
    <property type="match status" value="1"/>
</dbReference>
<dbReference type="PANTHER" id="PTHR43229:SF2">
    <property type="entry name" value="NODULATION PROTEIN J"/>
    <property type="match status" value="1"/>
</dbReference>
<keyword evidence="3 5" id="KW-1133">Transmembrane helix</keyword>
<keyword evidence="5" id="KW-1003">Cell membrane</keyword>
<comment type="similarity">
    <text evidence="5">Belongs to the ABC-2 integral membrane protein family.</text>
</comment>
<dbReference type="InterPro" id="IPR047817">
    <property type="entry name" value="ABC2_TM_bact-type"/>
</dbReference>
<dbReference type="GO" id="GO:0140359">
    <property type="term" value="F:ABC-type transporter activity"/>
    <property type="evidence" value="ECO:0007669"/>
    <property type="project" value="InterPro"/>
</dbReference>
<feature type="transmembrane region" description="Helical" evidence="5">
    <location>
        <begin position="247"/>
        <end position="270"/>
    </location>
</feature>